<reference evidence="2 3" key="1">
    <citation type="journal article" date="2018" name="PLoS ONE">
        <title>The draft genome of Kipferlia bialata reveals reductive genome evolution in fornicate parasites.</title>
        <authorList>
            <person name="Tanifuji G."/>
            <person name="Takabayashi S."/>
            <person name="Kume K."/>
            <person name="Takagi M."/>
            <person name="Nakayama T."/>
            <person name="Kamikawa R."/>
            <person name="Inagaki Y."/>
            <person name="Hashimoto T."/>
        </authorList>
    </citation>
    <scope>NUCLEOTIDE SEQUENCE [LARGE SCALE GENOMIC DNA]</scope>
    <source>
        <strain evidence="2">NY0173</strain>
    </source>
</reference>
<feature type="non-terminal residue" evidence="2">
    <location>
        <position position="501"/>
    </location>
</feature>
<dbReference type="Proteomes" id="UP000265618">
    <property type="component" value="Unassembled WGS sequence"/>
</dbReference>
<protein>
    <submittedName>
        <fullName evidence="2">Uncharacterized protein</fullName>
    </submittedName>
</protein>
<name>A0A9K3GJL2_9EUKA</name>
<keyword evidence="3" id="KW-1185">Reference proteome</keyword>
<accession>A0A9K3GJL2</accession>
<evidence type="ECO:0000313" key="3">
    <source>
        <dbReference type="Proteomes" id="UP000265618"/>
    </source>
</evidence>
<dbReference type="EMBL" id="BDIP01002427">
    <property type="protein sequence ID" value="GIQ86279.1"/>
    <property type="molecule type" value="Genomic_DNA"/>
</dbReference>
<evidence type="ECO:0000256" key="1">
    <source>
        <dbReference type="SAM" id="MobiDB-lite"/>
    </source>
</evidence>
<dbReference type="Gene3D" id="2.130.10.10">
    <property type="entry name" value="YVTN repeat-like/Quinoprotein amine dehydrogenase"/>
    <property type="match status" value="1"/>
</dbReference>
<sequence length="501" mass="56388">EDERSAGRILVFDVEEVDEAGQATDRRTIRKIKRDWRQRRLEVNTSIGSTGGVGPRSKKKMEEAAAVTELTAEQEAERQKVQSSISQLEKEEFFEYVNGTRWSKGDRKLALRHLVAKETNKGPVTSVSIQTNTGAISAGIGTQVVTFRLADASDVKQVSFCDIRYIAARLRSFKDFMSLSDPVHGDALLVFKSYGNRTTMAVEGPDTGGAVDADFAVSNTGVLGIVAVTNDATVRASSFYVSKSKGLAGQHLIRAHKRHSLKLDGHPVVVNRFIAPRPVFPEREREARRLLDLEVSRNSERERIREREREVQDKVRIRRERDRDRDNRDKRGGMQGRRERERERERDRARDRERDMQRQRESAQDMARLREGERAVEEAQKAGSPDIGVAVLTAEGTIGVVTMVPMPIYDVLETAQSLIGARVGRGKEKAGLNYAGCRKAFVRKITGLNTGVLDEDAMIDTRIFDEIQPMEDRAKVWASAHLSMPDGQRILWQLQTESLGF</sequence>
<evidence type="ECO:0000313" key="2">
    <source>
        <dbReference type="EMBL" id="GIQ86279.1"/>
    </source>
</evidence>
<comment type="caution">
    <text evidence="2">The sequence shown here is derived from an EMBL/GenBank/DDBJ whole genome shotgun (WGS) entry which is preliminary data.</text>
</comment>
<organism evidence="2 3">
    <name type="scientific">Kipferlia bialata</name>
    <dbReference type="NCBI Taxonomy" id="797122"/>
    <lineage>
        <taxon>Eukaryota</taxon>
        <taxon>Metamonada</taxon>
        <taxon>Carpediemonas-like organisms</taxon>
        <taxon>Kipferlia</taxon>
    </lineage>
</organism>
<dbReference type="AlphaFoldDB" id="A0A9K3GJL2"/>
<feature type="region of interest" description="Disordered" evidence="1">
    <location>
        <begin position="320"/>
        <end position="372"/>
    </location>
</feature>
<dbReference type="InterPro" id="IPR015943">
    <property type="entry name" value="WD40/YVTN_repeat-like_dom_sf"/>
</dbReference>
<gene>
    <name evidence="2" type="ORF">KIPB_008105</name>
</gene>
<proteinExistence type="predicted"/>